<keyword evidence="2" id="KW-0812">Transmembrane</keyword>
<dbReference type="InterPro" id="IPR055401">
    <property type="entry name" value="CEMIP_beta-hel_dom"/>
</dbReference>
<dbReference type="CDD" id="cd00102">
    <property type="entry name" value="IPT"/>
    <property type="match status" value="1"/>
</dbReference>
<keyword evidence="2" id="KW-1133">Transmembrane helix</keyword>
<keyword evidence="2" id="KW-0472">Membrane</keyword>
<sequence length="3522" mass="378924">MKTAMYNCVFMTSISPNYASAGGGTKFSIAGVGIKDQFAGDSIDVRFMAADGESVTCTVFKEETTATTTVCHNKKATATTPCELKNGTEKDDFYGLKIDNDRKGYLVCKPTGTFVGNSNFTFLVESPAGMSVNEWNVTRVASDGSIYTVQFFTDIDSISQTDGSVEGGTLVQLDIDYIEDAGAQSTYTPLRIYVGGEKAEVVSVVKNQHVVIRTPAQSSSKSFYSGNRGLNLEYWDTQTFANNEEAITTTVASDGSIHLDETQLKGNEQNTKWTRMKFVFKAVWDGRHQLAVIAVAAPSSDENAAFVVRMAHLDTKFTNSWVGMAFDEQQRVNAESTVVLEQQTFTVSATSGSSTNEVQKVCSVTGEKTQLCLYGVCTAPAAFNAVELVAALNKLPFVETGESFTAVEADSCVTITFQSPRGNIPMMSAIGAGITITVETQGVASGDKFSFIVRCPKRFLEPVNGYYQGFETGFSDATSEVAPFCGRYSLMNKQVIYPFGSEGNRRISGKHFCFAVKGLDNNNIELSFHYDGVTRRVTTAFTTALEENTWTGAKEEDNTWKYTCLNLQTIFTERWPSLDDYSMYVLTQAKLTQNNLEKDFYVDAVLVTSAPVYSTDDVLTGQRMEIAQPGNRFRHTMNEISVVYDEANSNYVLTLTPHSCGHGFSLLNVDEAQSSAVTISSSRVTRASEPVTGTYTLSMDGISSDSIPFDATDSDIEALMAGRFGRVKVERTASSTCANMYIDIKFLDKPGDLPQMTMDGEPTKPAGATARITDRSTGHLSLWPIPGDFAYSYHTTPQIKVFVNDVPTMCSVSSGCGFAYTSDKTPTVTAITPTSGNEGDSLTITGTKFSTTNSENTVTIGGVDCSVTAATATSITCDLGNGPLETFTVDVNVAGLGKATNTAPGFQYSASNVQLTVSGVGFSSASTVTVDGVNCPVTSIDVPTTIYCTVPPNSDLSVTNDQTVAVEVTIGSSTMSSSTSFVYTALNAQITSVTPQETLSVLVGPYYAWSVTVLEAEVGQKVHWSWDTADFLNNITHRVVQIADLAKAEPLSGGISSGPASRKGEFIWEFTAPGEYHFWSGFVDVYDIKNYKMTVKVSEKTASIEPFSMLVADTEPEYKINSGVADPTDSSGCAMMTSGIAGCTLESLTAADSKKFNFRFTQCRTPTLTSVTFSDALSTLSRSATSNTIMSFSGTQFSNHDCANVVKIGDCECTVSSSTATSLDCSPNANCGYVVGLDQTFSVNVLQYGFAQNTISSLSAKTAVFVPSITSIEPTTGSAAGGTLVTIAGVGFDALEDIAVSFNGASAKCVSVNPLVCESPSSTTGQITATVSQFPATCPGTCMFTYSLDNTPTITAVEPTSVSGADTLTFTGTGFNEGTVTVEVGGEDCTPVTVNSDLEVTCDVTGLPAGDNIVKLRVGGKGYAQTSSKVSGTPSATVSPATGSTSGGTTLTFAGHGFSGETTVVAGDVSCIDVSVNSLSEITCVTESSTAGAVDWMITSNGEAFPAVSFTYDDSLKPTITSISPSSGDSLGDQLLTLAGSFFYEGVGVTVCGDACAVESVTDTEIVCLTPAKTDTSPCDVSVTESGSATSTAGTQYAFVDGDAPTITSVTPSRGGTGGGTTVTLAGTGLTVVPQNTPMRARLSSPSTDTREMQKYLFLAQRLLETAMELLIYMIVIATTGSRGSEGETEKKVISAINGQTITLADALEFMHLGVSETFTGSCMEVAHYRAEVGLLTRSVVVRGNDDAQYHSEVEKCEAGFDAGRFGDETTSSQFGAQIMCAGNDKDAQTVVCRISYTEITFAGQAFRLGRYPIHFHLNGDMSRSYAIGNAIHKTFNRAINIHGSHNLQIERNVVYNVMGGALFLEDGIETNNHYRGNLVMFVIASSSLLNDDITPACYWVTNPNNSYVDNVCAGGTHFAFWFRFHEHPEGPSATTSYWIRLVPLLKFENNSAHSFSWFGIWIFPDYYPTIDVGSKPAIFKNFFAYNNEKGIEFVNVGGVQIVCSLFVQNTKSGVEIKQVVNGYRRDINRSTGVFNSTIVGKSSLAEVQNSHGTTDVAIVLPYGDTFYVVGTTFINFDSTSAVFKTAHIDGTCSDQCGSYIYIVDGLTFDNVVYTVWFEWTNNGVIEVLDGSFPGVAAGSRIVPGGETDTGCTQELTGYQNVRTPYVPALVCEETKKFHRFAFKGVSPSSVEGKDFICENENGETRGLYRTHRLTHAPGWMLSLMDGSTYFCYFENAEHMTNISMTATMNEIDVYGKDIGKTFSLLTATATAGTSTLSVTGSEIANWSVGGEVVITSTALSPVEAETRTISAIDMSSETFNGKVVSSVCAVAYTSRTVTFMGEETETNKLGGRILVSVTTAPGTSDTLTGSANMGNAAFKNMGQDGYTDPFDPRFGLALLATGPVTDKKFSKVYGNSFMNLDSTAIGAFGVSNLDIENNLIYHSNGIGLKLGGQTENTRVRNNIAMNLLWTGSYAGRAESTNIRQEALFDLYNSIDTDLQNNFAFGSQRAGFSLPGQLCEETYKPGLPNYAIGNQIGVWIGPNDDIQQSSSQTCVRFSDFVIMKSTYWSFYYNNHYSVEFENLILAENDGTLLPMVIGPNPLGHVCGDEYVKLSNSTVIGRLPGADCSSETSPFGTYMDLSGLCMQGTGPGGALLAVLFGQITGGSNNAPEKPCGNIMSYNTLCGRMEITDTTFANFGPGSSGCKDAYAFATNPKNDDLQYYATFLNSNRINIPDSHVFYFHRPNVGKINPADCVDMDCDALKKAMIIDEDGTLIGAPATLFPESEWEWDGDPRRGLGDFRVPKDSLTTVDGDVLSVEELAEKGKGIVRNDGCELKEYSNFAYWHCEDDAWELLVMESLDADTEMRRLSPVAVIQDGYIDLINGPQDHGWCSGYTCQKRVSAFHGIVKANSGIADIYLSSTQPDKMRFFKLDGADENCVVIRFYYLNPNRIDIYTDGGSNHVLPKNGWEDDGVFKFRNEPGVDYKPTCSDAHGSNYIDRVARQLYFVLKGNTDVRLTRANVVLVSLGLPGMSEEDFFGQNIIENLAGADDVTCDEILVGETTYSPAQPAGLQFMQTMTPQHEGVPFTMQPKIRAYDSNGDMIDNLGIEESPWEITASLRAGTGHSSAALSGTVTVASENGWVNFTDLQISHAGSGYIIDFEITAPAEAAYLNFSLSTDAFDLDAVPMTAGVYSMTTDDIISGETLAIVLNLRDSTTDVAIPDITWRDHTFNIACDTLIDFEDGSLTGTLSGTFVAGTGRVAFSDWSFTGYGLVYISCRTQSTPSEFDFYSYHSLTVLSPTQASIQIEATSIITLRFNNDYDTTLPTEAAAKQLEQETIAVFNQKFPDVIITDSSSIIVAFTIEGASLNVSNVAEDICKDISSGTTVDIGGQTLTLDGYMLVDGEEFYSTCSSSDEEDGLHAAYIALIVILCLLIVGIVVFVLVYKFKIQPNSKTHDNGRTVFLAGANHNVKEGFFKQRQNTGIRSEANVPPITTLYDETPGYLQVRKSPLEMDIERAVTPTD</sequence>
<organism evidence="4 5">
    <name type="scientific">Mya arenaria</name>
    <name type="common">Soft-shell clam</name>
    <dbReference type="NCBI Taxonomy" id="6604"/>
    <lineage>
        <taxon>Eukaryota</taxon>
        <taxon>Metazoa</taxon>
        <taxon>Spiralia</taxon>
        <taxon>Lophotrochozoa</taxon>
        <taxon>Mollusca</taxon>
        <taxon>Bivalvia</taxon>
        <taxon>Autobranchia</taxon>
        <taxon>Heteroconchia</taxon>
        <taxon>Euheterodonta</taxon>
        <taxon>Imparidentia</taxon>
        <taxon>Neoheterodontei</taxon>
        <taxon>Myida</taxon>
        <taxon>Myoidea</taxon>
        <taxon>Myidae</taxon>
        <taxon>Mya</taxon>
    </lineage>
</organism>
<dbReference type="InterPro" id="IPR006626">
    <property type="entry name" value="PbH1"/>
</dbReference>
<reference evidence="4" key="1">
    <citation type="submission" date="2022-11" db="EMBL/GenBank/DDBJ databases">
        <title>Centuries of genome instability and evolution in soft-shell clam transmissible cancer (bioRxiv).</title>
        <authorList>
            <person name="Hart S.F.M."/>
            <person name="Yonemitsu M.A."/>
            <person name="Giersch R.M."/>
            <person name="Beal B.F."/>
            <person name="Arriagada G."/>
            <person name="Davis B.W."/>
            <person name="Ostrander E.A."/>
            <person name="Goff S.P."/>
            <person name="Metzger M.J."/>
        </authorList>
    </citation>
    <scope>NUCLEOTIDE SEQUENCE</scope>
    <source>
        <strain evidence="4">MELC-2E11</strain>
        <tissue evidence="4">Siphon/mantle</tissue>
    </source>
</reference>
<dbReference type="CDD" id="cd00603">
    <property type="entry name" value="IPT_PCSR"/>
    <property type="match status" value="5"/>
</dbReference>
<feature type="domain" description="IPT/TIG" evidence="3">
    <location>
        <begin position="825"/>
        <end position="984"/>
    </location>
</feature>
<gene>
    <name evidence="4" type="ORF">MAR_021038</name>
</gene>
<name>A0ABY7E914_MYAAR</name>
<dbReference type="Pfam" id="PF24606">
    <property type="entry name" value="CEMIP_beta-hel"/>
    <property type="match status" value="1"/>
</dbReference>
<evidence type="ECO:0000313" key="5">
    <source>
        <dbReference type="Proteomes" id="UP001164746"/>
    </source>
</evidence>
<dbReference type="SMART" id="SM00710">
    <property type="entry name" value="PbH1"/>
    <property type="match status" value="5"/>
</dbReference>
<evidence type="ECO:0000256" key="2">
    <source>
        <dbReference type="SAM" id="Phobius"/>
    </source>
</evidence>
<dbReference type="Gene3D" id="2.60.40.10">
    <property type="entry name" value="Immunoglobulins"/>
    <property type="match status" value="7"/>
</dbReference>
<feature type="domain" description="IPT/TIG" evidence="3">
    <location>
        <begin position="1351"/>
        <end position="1430"/>
    </location>
</feature>
<dbReference type="InterPro" id="IPR013783">
    <property type="entry name" value="Ig-like_fold"/>
</dbReference>
<protein>
    <submittedName>
        <fullName evidence="4">PKHL1-like protein</fullName>
    </submittedName>
</protein>
<dbReference type="InterPro" id="IPR052387">
    <property type="entry name" value="Fibrocystin"/>
</dbReference>
<feature type="domain" description="IPT/TIG" evidence="3">
    <location>
        <begin position="1517"/>
        <end position="1600"/>
    </location>
</feature>
<feature type="transmembrane region" description="Helical" evidence="2">
    <location>
        <begin position="3421"/>
        <end position="3444"/>
    </location>
</feature>
<dbReference type="InterPro" id="IPR014756">
    <property type="entry name" value="Ig_E-set"/>
</dbReference>
<dbReference type="SUPFAM" id="SSF81296">
    <property type="entry name" value="E set domains"/>
    <property type="match status" value="6"/>
</dbReference>
<feature type="domain" description="IPT/TIG" evidence="3">
    <location>
        <begin position="1604"/>
        <end position="1711"/>
    </location>
</feature>
<dbReference type="PANTHER" id="PTHR46769">
    <property type="entry name" value="POLYCYSTIC KIDNEY AND HEPATIC DISEASE 1 (AUTOSOMAL RECESSIVE)-LIKE 1"/>
    <property type="match status" value="1"/>
</dbReference>
<feature type="domain" description="IPT/TIG" evidence="3">
    <location>
        <begin position="1433"/>
        <end position="1513"/>
    </location>
</feature>
<keyword evidence="5" id="KW-1185">Reference proteome</keyword>
<dbReference type="PANTHER" id="PTHR46769:SF2">
    <property type="entry name" value="FIBROCYSTIN-L ISOFORM 2 PRECURSOR-RELATED"/>
    <property type="match status" value="1"/>
</dbReference>
<dbReference type="InterPro" id="IPR002909">
    <property type="entry name" value="IPT_dom"/>
</dbReference>
<dbReference type="Pfam" id="PF01833">
    <property type="entry name" value="TIG"/>
    <property type="match status" value="6"/>
</dbReference>
<feature type="domain" description="IPT/TIG" evidence="3">
    <location>
        <begin position="1266"/>
        <end position="1347"/>
    </location>
</feature>
<dbReference type="InterPro" id="IPR012334">
    <property type="entry name" value="Pectin_lyas_fold"/>
</dbReference>
<keyword evidence="1" id="KW-0732">Signal</keyword>
<dbReference type="Gene3D" id="2.160.20.10">
    <property type="entry name" value="Single-stranded right-handed beta-helix, Pectin lyase-like"/>
    <property type="match status" value="1"/>
</dbReference>
<evidence type="ECO:0000259" key="3">
    <source>
        <dbReference type="SMART" id="SM00429"/>
    </source>
</evidence>
<accession>A0ABY7E914</accession>
<dbReference type="Proteomes" id="UP001164746">
    <property type="component" value="Chromosome 5"/>
</dbReference>
<dbReference type="SMART" id="SM00429">
    <property type="entry name" value="IPT"/>
    <property type="match status" value="6"/>
</dbReference>
<proteinExistence type="predicted"/>
<evidence type="ECO:0000313" key="4">
    <source>
        <dbReference type="EMBL" id="WAR05669.1"/>
    </source>
</evidence>
<evidence type="ECO:0000256" key="1">
    <source>
        <dbReference type="ARBA" id="ARBA00022729"/>
    </source>
</evidence>
<dbReference type="EMBL" id="CP111016">
    <property type="protein sequence ID" value="WAR05669.1"/>
    <property type="molecule type" value="Genomic_DNA"/>
</dbReference>